<dbReference type="Gene3D" id="2.60.120.330">
    <property type="entry name" value="B-lactam Antibiotic, Isopenicillin N Synthase, Chain"/>
    <property type="match status" value="1"/>
</dbReference>
<dbReference type="GO" id="GO:0016705">
    <property type="term" value="F:oxidoreductase activity, acting on paired donors, with incorporation or reduction of molecular oxygen"/>
    <property type="evidence" value="ECO:0007669"/>
    <property type="project" value="UniProtKB-ARBA"/>
</dbReference>
<proteinExistence type="inferred from homology"/>
<dbReference type="EMBL" id="JAUIZM010000008">
    <property type="protein sequence ID" value="KAK1368584.1"/>
    <property type="molecule type" value="Genomic_DNA"/>
</dbReference>
<organism evidence="5 6">
    <name type="scientific">Heracleum sosnowskyi</name>
    <dbReference type="NCBI Taxonomy" id="360622"/>
    <lineage>
        <taxon>Eukaryota</taxon>
        <taxon>Viridiplantae</taxon>
        <taxon>Streptophyta</taxon>
        <taxon>Embryophyta</taxon>
        <taxon>Tracheophyta</taxon>
        <taxon>Spermatophyta</taxon>
        <taxon>Magnoliopsida</taxon>
        <taxon>eudicotyledons</taxon>
        <taxon>Gunneridae</taxon>
        <taxon>Pentapetalae</taxon>
        <taxon>asterids</taxon>
        <taxon>campanulids</taxon>
        <taxon>Apiales</taxon>
        <taxon>Apiaceae</taxon>
        <taxon>Apioideae</taxon>
        <taxon>apioid superclade</taxon>
        <taxon>Tordylieae</taxon>
        <taxon>Tordyliinae</taxon>
        <taxon>Heracleum</taxon>
    </lineage>
</organism>
<evidence type="ECO:0000313" key="6">
    <source>
        <dbReference type="Proteomes" id="UP001237642"/>
    </source>
</evidence>
<dbReference type="GO" id="GO:0046872">
    <property type="term" value="F:metal ion binding"/>
    <property type="evidence" value="ECO:0007669"/>
    <property type="project" value="UniProtKB-KW"/>
</dbReference>
<comment type="caution">
    <text evidence="5">The sequence shown here is derived from an EMBL/GenBank/DDBJ whole genome shotgun (WGS) entry which is preliminary data.</text>
</comment>
<dbReference type="PANTHER" id="PTHR47990">
    <property type="entry name" value="2-OXOGLUTARATE (2OG) AND FE(II)-DEPENDENT OXYGENASE SUPERFAMILY PROTEIN-RELATED"/>
    <property type="match status" value="1"/>
</dbReference>
<dbReference type="PROSITE" id="PS51471">
    <property type="entry name" value="FE2OG_OXY"/>
    <property type="match status" value="1"/>
</dbReference>
<gene>
    <name evidence="5" type="ORF">POM88_034676</name>
</gene>
<dbReference type="SUPFAM" id="SSF51197">
    <property type="entry name" value="Clavaminate synthase-like"/>
    <property type="match status" value="1"/>
</dbReference>
<sequence length="316" mass="34935">MASDSDKVPIIDISALVQYVGTNMENDEGVREVITSINKACIETGFFYVKGHGIPGSVLKEVRELSHQFFELPLEEKLKIKLSPATGYRGYQEVGDNLTKDVPDMQEAIDCYREFEQGMYGHTGKQFEGPNLWPSQNFQIAMENYVNLCKGLAKTIMRGISVALGGLATSLEGHISGDPFWIMRLNGYPPNLPNAKNHVGCGIHTDYGLLTLLNQDDNITALKVQNRSGDWISAPPIPDTFVCNIGDMIELLSNGIYKSTSHQVVNTSHDYRVSVAFFYETNFESSIESLDFCIANYAALEKPLAGARAVHEHGCS</sequence>
<dbReference type="InterPro" id="IPR044861">
    <property type="entry name" value="IPNS-like_FE2OG_OXY"/>
</dbReference>
<dbReference type="Pfam" id="PF14226">
    <property type="entry name" value="DIOX_N"/>
    <property type="match status" value="1"/>
</dbReference>
<keyword evidence="6" id="KW-1185">Reference proteome</keyword>
<evidence type="ECO:0000313" key="5">
    <source>
        <dbReference type="EMBL" id="KAK1368584.1"/>
    </source>
</evidence>
<dbReference type="Pfam" id="PF03171">
    <property type="entry name" value="2OG-FeII_Oxy"/>
    <property type="match status" value="1"/>
</dbReference>
<keyword evidence="3" id="KW-0560">Oxidoreductase</keyword>
<dbReference type="PRINTS" id="PR00682">
    <property type="entry name" value="IPNSYNTHASE"/>
</dbReference>
<dbReference type="InterPro" id="IPR005123">
    <property type="entry name" value="Oxoglu/Fe-dep_dioxygenase_dom"/>
</dbReference>
<dbReference type="GO" id="GO:0051213">
    <property type="term" value="F:dioxygenase activity"/>
    <property type="evidence" value="ECO:0007669"/>
    <property type="project" value="UniProtKB-KW"/>
</dbReference>
<dbReference type="InterPro" id="IPR026992">
    <property type="entry name" value="DIOX_N"/>
</dbReference>
<dbReference type="Proteomes" id="UP001237642">
    <property type="component" value="Unassembled WGS sequence"/>
</dbReference>
<evidence type="ECO:0000259" key="4">
    <source>
        <dbReference type="PROSITE" id="PS51471"/>
    </source>
</evidence>
<protein>
    <submittedName>
        <fullName evidence="5">2-oxoglutarate-dependent dioxygenase</fullName>
    </submittedName>
</protein>
<accession>A0AAD8MDD4</accession>
<reference evidence="5" key="1">
    <citation type="submission" date="2023-02" db="EMBL/GenBank/DDBJ databases">
        <title>Genome of toxic invasive species Heracleum sosnowskyi carries increased number of genes despite the absence of recent whole-genome duplications.</title>
        <authorList>
            <person name="Schelkunov M."/>
            <person name="Shtratnikova V."/>
            <person name="Makarenko M."/>
            <person name="Klepikova A."/>
            <person name="Omelchenko D."/>
            <person name="Novikova G."/>
            <person name="Obukhova E."/>
            <person name="Bogdanov V."/>
            <person name="Penin A."/>
            <person name="Logacheva M."/>
        </authorList>
    </citation>
    <scope>NUCLEOTIDE SEQUENCE</scope>
    <source>
        <strain evidence="5">Hsosn_3</strain>
        <tissue evidence="5">Leaf</tissue>
    </source>
</reference>
<feature type="domain" description="Fe2OG dioxygenase" evidence="4">
    <location>
        <begin position="178"/>
        <end position="281"/>
    </location>
</feature>
<dbReference type="InterPro" id="IPR027443">
    <property type="entry name" value="IPNS-like_sf"/>
</dbReference>
<evidence type="ECO:0000256" key="1">
    <source>
        <dbReference type="ARBA" id="ARBA00022723"/>
    </source>
</evidence>
<dbReference type="InterPro" id="IPR050231">
    <property type="entry name" value="Iron_ascorbate_oxido_reductase"/>
</dbReference>
<evidence type="ECO:0000256" key="2">
    <source>
        <dbReference type="ARBA" id="ARBA00023004"/>
    </source>
</evidence>
<keyword evidence="2 3" id="KW-0408">Iron</keyword>
<name>A0AAD8MDD4_9APIA</name>
<reference evidence="5" key="2">
    <citation type="submission" date="2023-05" db="EMBL/GenBank/DDBJ databases">
        <authorList>
            <person name="Schelkunov M.I."/>
        </authorList>
    </citation>
    <scope>NUCLEOTIDE SEQUENCE</scope>
    <source>
        <strain evidence="5">Hsosn_3</strain>
        <tissue evidence="5">Leaf</tissue>
    </source>
</reference>
<keyword evidence="5" id="KW-0223">Dioxygenase</keyword>
<evidence type="ECO:0000256" key="3">
    <source>
        <dbReference type="RuleBase" id="RU003682"/>
    </source>
</evidence>
<keyword evidence="1 3" id="KW-0479">Metal-binding</keyword>
<dbReference type="AlphaFoldDB" id="A0AAD8MDD4"/>
<comment type="similarity">
    <text evidence="3">Belongs to the iron/ascorbate-dependent oxidoreductase family.</text>
</comment>